<proteinExistence type="predicted"/>
<evidence type="ECO:0000313" key="3">
    <source>
        <dbReference type="Proteomes" id="UP001600165"/>
    </source>
</evidence>
<comment type="caution">
    <text evidence="2">The sequence shown here is derived from an EMBL/GenBank/DDBJ whole genome shotgun (WGS) entry which is preliminary data.</text>
</comment>
<feature type="domain" description="Putative restriction endonuclease" evidence="1">
    <location>
        <begin position="21"/>
        <end position="192"/>
    </location>
</feature>
<dbReference type="Gene3D" id="3.90.1570.10">
    <property type="entry name" value="tt1808, chain A"/>
    <property type="match status" value="1"/>
</dbReference>
<keyword evidence="2" id="KW-0378">Hydrolase</keyword>
<dbReference type="RefSeq" id="WP_377966210.1">
    <property type="nucleotide sequence ID" value="NZ_JBHZOL010000086.1"/>
</dbReference>
<keyword evidence="3" id="KW-1185">Reference proteome</keyword>
<accession>A0ABW6IIP9</accession>
<dbReference type="EMBL" id="JBHZOL010000086">
    <property type="protein sequence ID" value="MFE4107470.1"/>
    <property type="molecule type" value="Genomic_DNA"/>
</dbReference>
<dbReference type="CDD" id="cd06260">
    <property type="entry name" value="DUF820-like"/>
    <property type="match status" value="1"/>
</dbReference>
<dbReference type="InterPro" id="IPR011335">
    <property type="entry name" value="Restrct_endonuc-II-like"/>
</dbReference>
<organism evidence="2 3">
    <name type="scientific">Almyronema epifaneia S1</name>
    <dbReference type="NCBI Taxonomy" id="2991925"/>
    <lineage>
        <taxon>Bacteria</taxon>
        <taxon>Bacillati</taxon>
        <taxon>Cyanobacteriota</taxon>
        <taxon>Cyanophyceae</taxon>
        <taxon>Nodosilineales</taxon>
        <taxon>Nodosilineaceae</taxon>
        <taxon>Almyronema</taxon>
        <taxon>Almyronema epifaneia</taxon>
    </lineage>
</organism>
<protein>
    <submittedName>
        <fullName evidence="2">Uma2 family endonuclease</fullName>
    </submittedName>
</protein>
<dbReference type="InterPro" id="IPR008538">
    <property type="entry name" value="Uma2"/>
</dbReference>
<name>A0ABW6IIP9_9CYAN</name>
<reference evidence="2 3" key="1">
    <citation type="submission" date="2024-10" db="EMBL/GenBank/DDBJ databases">
        <authorList>
            <person name="Ratan Roy A."/>
            <person name="Morales Sandoval P.H."/>
            <person name="De Los Santos Villalobos S."/>
            <person name="Chakraborty S."/>
            <person name="Mukherjee J."/>
        </authorList>
    </citation>
    <scope>NUCLEOTIDE SEQUENCE [LARGE SCALE GENOMIC DNA]</scope>
    <source>
        <strain evidence="2 3">S1</strain>
    </source>
</reference>
<dbReference type="PANTHER" id="PTHR35400">
    <property type="entry name" value="SLR1083 PROTEIN"/>
    <property type="match status" value="1"/>
</dbReference>
<keyword evidence="2" id="KW-0255">Endonuclease</keyword>
<dbReference type="Pfam" id="PF05685">
    <property type="entry name" value="Uma2"/>
    <property type="match status" value="1"/>
</dbReference>
<sequence length="231" mass="25541">MVSQPSAQTPPLEAGDRLTRPEFHRRYANMSSLKKAELIEGVVYMPAALRFKSHGQPHGRIMGWLSLYEATTPHVALGDNATVQLDLDNELQPDAVLLIQPEAGGQATISADDYIVGPPELVVEVAASSVSIDLYDKKRAYRRNGVREYLVWQVFDQTVSWFALESGDYQLLAADAQGIIRSRQFPGLWLAVDDLLAGRMLQVFSVLQRGLATAEHHPFVESLKTAANAKK</sequence>
<keyword evidence="2" id="KW-0540">Nuclease</keyword>
<evidence type="ECO:0000259" key="1">
    <source>
        <dbReference type="Pfam" id="PF05685"/>
    </source>
</evidence>
<dbReference type="Proteomes" id="UP001600165">
    <property type="component" value="Unassembled WGS sequence"/>
</dbReference>
<evidence type="ECO:0000313" key="2">
    <source>
        <dbReference type="EMBL" id="MFE4107470.1"/>
    </source>
</evidence>
<dbReference type="GO" id="GO:0004519">
    <property type="term" value="F:endonuclease activity"/>
    <property type="evidence" value="ECO:0007669"/>
    <property type="project" value="UniProtKB-KW"/>
</dbReference>
<dbReference type="SUPFAM" id="SSF52980">
    <property type="entry name" value="Restriction endonuclease-like"/>
    <property type="match status" value="1"/>
</dbReference>
<dbReference type="PANTHER" id="PTHR35400:SF3">
    <property type="entry name" value="SLL1072 PROTEIN"/>
    <property type="match status" value="1"/>
</dbReference>
<dbReference type="InterPro" id="IPR012296">
    <property type="entry name" value="Nuclease_put_TT1808"/>
</dbReference>
<gene>
    <name evidence="2" type="ORF">ACFVKH_14345</name>
</gene>